<dbReference type="Proteomes" id="UP000294513">
    <property type="component" value="Unassembled WGS sequence"/>
</dbReference>
<evidence type="ECO:0000259" key="6">
    <source>
        <dbReference type="PROSITE" id="PS50977"/>
    </source>
</evidence>
<feature type="DNA-binding region" description="H-T-H motif" evidence="4">
    <location>
        <begin position="71"/>
        <end position="90"/>
    </location>
</feature>
<dbReference type="EMBL" id="SMKU01000009">
    <property type="protein sequence ID" value="TDD95813.1"/>
    <property type="molecule type" value="Genomic_DNA"/>
</dbReference>
<evidence type="ECO:0000313" key="8">
    <source>
        <dbReference type="Proteomes" id="UP000294513"/>
    </source>
</evidence>
<accession>A0A4R5CC61</accession>
<reference evidence="7 8" key="1">
    <citation type="submission" date="2019-03" db="EMBL/GenBank/DDBJ databases">
        <title>Draft genome sequences of novel Actinobacteria.</title>
        <authorList>
            <person name="Sahin N."/>
            <person name="Ay H."/>
            <person name="Saygin H."/>
        </authorList>
    </citation>
    <scope>NUCLEOTIDE SEQUENCE [LARGE SCALE GENOMIC DNA]</scope>
    <source>
        <strain evidence="7 8">H3C3</strain>
    </source>
</reference>
<dbReference type="InterPro" id="IPR001647">
    <property type="entry name" value="HTH_TetR"/>
</dbReference>
<dbReference type="GO" id="GO:0003700">
    <property type="term" value="F:DNA-binding transcription factor activity"/>
    <property type="evidence" value="ECO:0007669"/>
    <property type="project" value="TreeGrafter"/>
</dbReference>
<dbReference type="PANTHER" id="PTHR30055:SF234">
    <property type="entry name" value="HTH-TYPE TRANSCRIPTIONAL REGULATOR BETI"/>
    <property type="match status" value="1"/>
</dbReference>
<dbReference type="InterPro" id="IPR009057">
    <property type="entry name" value="Homeodomain-like_sf"/>
</dbReference>
<keyword evidence="1" id="KW-0805">Transcription regulation</keyword>
<evidence type="ECO:0000313" key="7">
    <source>
        <dbReference type="EMBL" id="TDD95813.1"/>
    </source>
</evidence>
<evidence type="ECO:0000256" key="3">
    <source>
        <dbReference type="ARBA" id="ARBA00023163"/>
    </source>
</evidence>
<proteinExistence type="predicted"/>
<feature type="compositionally biased region" description="Basic and acidic residues" evidence="5">
    <location>
        <begin position="35"/>
        <end position="48"/>
    </location>
</feature>
<evidence type="ECO:0000256" key="5">
    <source>
        <dbReference type="SAM" id="MobiDB-lite"/>
    </source>
</evidence>
<feature type="region of interest" description="Disordered" evidence="5">
    <location>
        <begin position="1"/>
        <end position="48"/>
    </location>
</feature>
<dbReference type="GO" id="GO:0000976">
    <property type="term" value="F:transcription cis-regulatory region binding"/>
    <property type="evidence" value="ECO:0007669"/>
    <property type="project" value="TreeGrafter"/>
</dbReference>
<dbReference type="OrthoDB" id="8479950at2"/>
<evidence type="ECO:0000256" key="2">
    <source>
        <dbReference type="ARBA" id="ARBA00023125"/>
    </source>
</evidence>
<keyword evidence="8" id="KW-1185">Reference proteome</keyword>
<dbReference type="Gene3D" id="1.10.357.10">
    <property type="entry name" value="Tetracycline Repressor, domain 2"/>
    <property type="match status" value="1"/>
</dbReference>
<feature type="domain" description="HTH tetR-type" evidence="6">
    <location>
        <begin position="47"/>
        <end position="108"/>
    </location>
</feature>
<dbReference type="PROSITE" id="PS50977">
    <property type="entry name" value="HTH_TETR_2"/>
    <property type="match status" value="1"/>
</dbReference>
<dbReference type="Pfam" id="PF00440">
    <property type="entry name" value="TetR_N"/>
    <property type="match status" value="1"/>
</dbReference>
<dbReference type="AlphaFoldDB" id="A0A4R5CC61"/>
<protein>
    <submittedName>
        <fullName evidence="7">TetR/AcrR family transcriptional regulator</fullName>
    </submittedName>
</protein>
<name>A0A4R5CC61_9ACTN</name>
<evidence type="ECO:0000256" key="4">
    <source>
        <dbReference type="PROSITE-ProRule" id="PRU00335"/>
    </source>
</evidence>
<keyword evidence="2 4" id="KW-0238">DNA-binding</keyword>
<sequence>MERCPHAIGEATVTSPESDRTAGTAETTHTGDAADAARKDGRSRDREATEEALRAAAIALLRSGGVLAGLNLREVADRAGVNRGLVYQYFGSRRALLRSALFHRSRPNADDAAESEGLPLRKRLSRLFWTSLRNPEPVVLATLLVLDGDDRPRVLLNRGEGRTALAADAARGELPIDDAEAVQAALASTIYGYTLLREHLAREIDVPAEELDGRMARCLEAMFTRPPGS</sequence>
<dbReference type="PANTHER" id="PTHR30055">
    <property type="entry name" value="HTH-TYPE TRANSCRIPTIONAL REGULATOR RUTR"/>
    <property type="match status" value="1"/>
</dbReference>
<comment type="caution">
    <text evidence="7">The sequence shown here is derived from an EMBL/GenBank/DDBJ whole genome shotgun (WGS) entry which is preliminary data.</text>
</comment>
<evidence type="ECO:0000256" key="1">
    <source>
        <dbReference type="ARBA" id="ARBA00023015"/>
    </source>
</evidence>
<dbReference type="InterPro" id="IPR050109">
    <property type="entry name" value="HTH-type_TetR-like_transc_reg"/>
</dbReference>
<organism evidence="7 8">
    <name type="scientific">Actinomadura rubrisoli</name>
    <dbReference type="NCBI Taxonomy" id="2530368"/>
    <lineage>
        <taxon>Bacteria</taxon>
        <taxon>Bacillati</taxon>
        <taxon>Actinomycetota</taxon>
        <taxon>Actinomycetes</taxon>
        <taxon>Streptosporangiales</taxon>
        <taxon>Thermomonosporaceae</taxon>
        <taxon>Actinomadura</taxon>
    </lineage>
</organism>
<dbReference type="SUPFAM" id="SSF46689">
    <property type="entry name" value="Homeodomain-like"/>
    <property type="match status" value="1"/>
</dbReference>
<keyword evidence="3" id="KW-0804">Transcription</keyword>
<gene>
    <name evidence="7" type="ORF">E1298_03980</name>
</gene>